<dbReference type="RefSeq" id="WP_202082161.1">
    <property type="nucleotide sequence ID" value="NZ_JAERTZ010000004.1"/>
</dbReference>
<evidence type="ECO:0000313" key="3">
    <source>
        <dbReference type="Proteomes" id="UP000638570"/>
    </source>
</evidence>
<gene>
    <name evidence="2" type="ORF">JKV55_02490</name>
</gene>
<keyword evidence="3" id="KW-1185">Reference proteome</keyword>
<organism evidence="2 3">
    <name type="scientific">Zobellella iuensis</name>
    <dbReference type="NCBI Taxonomy" id="2803811"/>
    <lineage>
        <taxon>Bacteria</taxon>
        <taxon>Pseudomonadati</taxon>
        <taxon>Pseudomonadota</taxon>
        <taxon>Gammaproteobacteria</taxon>
        <taxon>Aeromonadales</taxon>
        <taxon>Aeromonadaceae</taxon>
        <taxon>Zobellella</taxon>
    </lineage>
</organism>
<evidence type="ECO:0000313" key="2">
    <source>
        <dbReference type="EMBL" id="MBL1376201.1"/>
    </source>
</evidence>
<accession>A0ABS1QNY3</accession>
<reference evidence="3" key="1">
    <citation type="submission" date="2021-01" db="EMBL/GenBank/DDBJ databases">
        <title>Genome public.</title>
        <authorList>
            <person name="Liu C."/>
            <person name="Sun Q."/>
        </authorList>
    </citation>
    <scope>NUCLEOTIDE SEQUENCE [LARGE SCALE GENOMIC DNA]</scope>
    <source>
        <strain evidence="3">CGMCC 1.18722</strain>
    </source>
</reference>
<evidence type="ECO:0008006" key="4">
    <source>
        <dbReference type="Google" id="ProtNLM"/>
    </source>
</evidence>
<keyword evidence="1" id="KW-0472">Membrane</keyword>
<keyword evidence="1" id="KW-0812">Transmembrane</keyword>
<comment type="caution">
    <text evidence="2">The sequence shown here is derived from an EMBL/GenBank/DDBJ whole genome shotgun (WGS) entry which is preliminary data.</text>
</comment>
<sequence length="170" mass="18502">MNTSQATIGHLGAHLAEQGRELRRLEGAGGRLLTLFSLLLVALGVLTAFNAALLFHPTEPLGWITLVLCLLAFFTLACGWGHALLSFRPPEQAPAMPLAAELDALLHGDDPASLERLQAEYRQLGRELGQAIALKRRFFNHACDELAISAWLLALFGLLLVFGLHFPWAG</sequence>
<feature type="transmembrane region" description="Helical" evidence="1">
    <location>
        <begin position="61"/>
        <end position="85"/>
    </location>
</feature>
<protein>
    <recommendedName>
        <fullName evidence="4">DUF2868 domain-containing protein</fullName>
    </recommendedName>
</protein>
<dbReference type="Proteomes" id="UP000638570">
    <property type="component" value="Unassembled WGS sequence"/>
</dbReference>
<evidence type="ECO:0000256" key="1">
    <source>
        <dbReference type="SAM" id="Phobius"/>
    </source>
</evidence>
<feature type="transmembrane region" description="Helical" evidence="1">
    <location>
        <begin position="146"/>
        <end position="168"/>
    </location>
</feature>
<dbReference type="EMBL" id="JAERTZ010000004">
    <property type="protein sequence ID" value="MBL1376201.1"/>
    <property type="molecule type" value="Genomic_DNA"/>
</dbReference>
<name>A0ABS1QNY3_9GAMM</name>
<proteinExistence type="predicted"/>
<keyword evidence="1" id="KW-1133">Transmembrane helix</keyword>
<feature type="transmembrane region" description="Helical" evidence="1">
    <location>
        <begin position="32"/>
        <end position="55"/>
    </location>
</feature>